<name>A0ABM1TPX5_LIMPO</name>
<keyword evidence="9 12" id="KW-0472">Membrane</keyword>
<dbReference type="GeneID" id="106473837"/>
<dbReference type="Proteomes" id="UP000694941">
    <property type="component" value="Unplaced"/>
</dbReference>
<dbReference type="PANTHER" id="PTHR21522:SF32">
    <property type="entry name" value="OTOPETRIN-2"/>
    <property type="match status" value="1"/>
</dbReference>
<sequence>MDVIINRIKVGMLKWTNAVFKFNQGAELISDLPKLDKEIVNNNLQTDGTMHGLHSSSPNPPTITTDTSVSDESVRNSFAYQPSEERVIRNSQTCTETLLTFRRRRQPDDTIQVLSCLYAKLLVMVTLVLVLTEVLDNDVNLHFFHGYIFTYLLGGAVICLLYIYIAMMLNKHPGLTGSASSAIEGTVDPETIVMRRRISYYSSDISIYLRVGSLVFGFGTLILLGLEITTHFTQDASCVDKLSMTQPILQALFTLLQMVFLFLNAQ</sequence>
<feature type="transmembrane region" description="Helical" evidence="12">
    <location>
        <begin position="144"/>
        <end position="165"/>
    </location>
</feature>
<evidence type="ECO:0000256" key="5">
    <source>
        <dbReference type="ARBA" id="ARBA00022692"/>
    </source>
</evidence>
<dbReference type="InterPro" id="IPR004878">
    <property type="entry name" value="Otopetrin"/>
</dbReference>
<dbReference type="RefSeq" id="XP_022257931.1">
    <property type="nucleotide sequence ID" value="XM_022402223.1"/>
</dbReference>
<evidence type="ECO:0000256" key="1">
    <source>
        <dbReference type="ARBA" id="ARBA00004651"/>
    </source>
</evidence>
<keyword evidence="13" id="KW-1185">Reference proteome</keyword>
<keyword evidence="6" id="KW-0375">Hydrogen ion transport</keyword>
<feature type="non-terminal residue" evidence="14">
    <location>
        <position position="266"/>
    </location>
</feature>
<evidence type="ECO:0000256" key="11">
    <source>
        <dbReference type="SAM" id="MobiDB-lite"/>
    </source>
</evidence>
<comment type="subcellular location">
    <subcellularLocation>
        <location evidence="1">Cell membrane</location>
        <topology evidence="1">Multi-pass membrane protein</topology>
    </subcellularLocation>
</comment>
<evidence type="ECO:0000256" key="10">
    <source>
        <dbReference type="ARBA" id="ARBA00023303"/>
    </source>
</evidence>
<dbReference type="Pfam" id="PF03189">
    <property type="entry name" value="Otopetrin"/>
    <property type="match status" value="1"/>
</dbReference>
<keyword evidence="4" id="KW-1003">Cell membrane</keyword>
<feature type="transmembrane region" description="Helical" evidence="12">
    <location>
        <begin position="111"/>
        <end position="132"/>
    </location>
</feature>
<evidence type="ECO:0000313" key="13">
    <source>
        <dbReference type="Proteomes" id="UP000694941"/>
    </source>
</evidence>
<accession>A0ABM1TPX5</accession>
<keyword evidence="7 12" id="KW-1133">Transmembrane helix</keyword>
<evidence type="ECO:0000313" key="14">
    <source>
        <dbReference type="RefSeq" id="XP_022257931.1"/>
    </source>
</evidence>
<evidence type="ECO:0000256" key="12">
    <source>
        <dbReference type="SAM" id="Phobius"/>
    </source>
</evidence>
<keyword evidence="8" id="KW-0406">Ion transport</keyword>
<evidence type="ECO:0000256" key="6">
    <source>
        <dbReference type="ARBA" id="ARBA00022781"/>
    </source>
</evidence>
<dbReference type="PANTHER" id="PTHR21522">
    <property type="entry name" value="PROTON CHANNEL OTOP"/>
    <property type="match status" value="1"/>
</dbReference>
<keyword evidence="3" id="KW-0813">Transport</keyword>
<proteinExistence type="inferred from homology"/>
<evidence type="ECO:0000256" key="9">
    <source>
        <dbReference type="ARBA" id="ARBA00023136"/>
    </source>
</evidence>
<evidence type="ECO:0000256" key="8">
    <source>
        <dbReference type="ARBA" id="ARBA00023065"/>
    </source>
</evidence>
<protein>
    <submittedName>
        <fullName evidence="14">Uncharacterized protein LOC106473837</fullName>
    </submittedName>
</protein>
<feature type="transmembrane region" description="Helical" evidence="12">
    <location>
        <begin position="248"/>
        <end position="265"/>
    </location>
</feature>
<feature type="transmembrane region" description="Helical" evidence="12">
    <location>
        <begin position="207"/>
        <end position="228"/>
    </location>
</feature>
<evidence type="ECO:0000256" key="2">
    <source>
        <dbReference type="ARBA" id="ARBA00006513"/>
    </source>
</evidence>
<evidence type="ECO:0000256" key="4">
    <source>
        <dbReference type="ARBA" id="ARBA00022475"/>
    </source>
</evidence>
<keyword evidence="5 12" id="KW-0812">Transmembrane</keyword>
<comment type="similarity">
    <text evidence="2">Belongs to the otopetrin family.</text>
</comment>
<gene>
    <name evidence="14" type="primary">LOC106473837</name>
</gene>
<evidence type="ECO:0000256" key="3">
    <source>
        <dbReference type="ARBA" id="ARBA00022448"/>
    </source>
</evidence>
<evidence type="ECO:0000256" key="7">
    <source>
        <dbReference type="ARBA" id="ARBA00022989"/>
    </source>
</evidence>
<reference evidence="14" key="1">
    <citation type="submission" date="2025-08" db="UniProtKB">
        <authorList>
            <consortium name="RefSeq"/>
        </authorList>
    </citation>
    <scope>IDENTIFICATION</scope>
    <source>
        <tissue evidence="14">Muscle</tissue>
    </source>
</reference>
<feature type="region of interest" description="Disordered" evidence="11">
    <location>
        <begin position="46"/>
        <end position="68"/>
    </location>
</feature>
<organism evidence="13 14">
    <name type="scientific">Limulus polyphemus</name>
    <name type="common">Atlantic horseshoe crab</name>
    <dbReference type="NCBI Taxonomy" id="6850"/>
    <lineage>
        <taxon>Eukaryota</taxon>
        <taxon>Metazoa</taxon>
        <taxon>Ecdysozoa</taxon>
        <taxon>Arthropoda</taxon>
        <taxon>Chelicerata</taxon>
        <taxon>Merostomata</taxon>
        <taxon>Xiphosura</taxon>
        <taxon>Limulidae</taxon>
        <taxon>Limulus</taxon>
    </lineage>
</organism>
<keyword evidence="10" id="KW-0407">Ion channel</keyword>